<evidence type="ECO:0000259" key="13">
    <source>
        <dbReference type="PROSITE" id="PS50011"/>
    </source>
</evidence>
<evidence type="ECO:0000256" key="8">
    <source>
        <dbReference type="ARBA" id="ARBA00047899"/>
    </source>
</evidence>
<reference evidence="15 16" key="1">
    <citation type="submission" date="2020-04" db="EMBL/GenBank/DDBJ databases">
        <title>MicrobeNet Type strains.</title>
        <authorList>
            <person name="Nicholson A.C."/>
        </authorList>
    </citation>
    <scope>NUCLEOTIDE SEQUENCE [LARGE SCALE GENOMIC DNA]</scope>
    <source>
        <strain evidence="15 16">ATCC BAA-789</strain>
    </source>
</reference>
<feature type="domain" description="PASTA" evidence="14">
    <location>
        <begin position="606"/>
        <end position="669"/>
    </location>
</feature>
<evidence type="ECO:0000313" key="16">
    <source>
        <dbReference type="Proteomes" id="UP000774283"/>
    </source>
</evidence>
<dbReference type="PROSITE" id="PS00108">
    <property type="entry name" value="PROTEIN_KINASE_ST"/>
    <property type="match status" value="1"/>
</dbReference>
<evidence type="ECO:0000256" key="2">
    <source>
        <dbReference type="ARBA" id="ARBA00022527"/>
    </source>
</evidence>
<evidence type="ECO:0000256" key="4">
    <source>
        <dbReference type="ARBA" id="ARBA00022737"/>
    </source>
</evidence>
<keyword evidence="16" id="KW-1185">Reference proteome</keyword>
<feature type="compositionally biased region" description="Polar residues" evidence="11">
    <location>
        <begin position="577"/>
        <end position="587"/>
    </location>
</feature>
<dbReference type="Proteomes" id="UP000774283">
    <property type="component" value="Unassembled WGS sequence"/>
</dbReference>
<dbReference type="PANTHER" id="PTHR43289:SF6">
    <property type="entry name" value="SERINE_THREONINE-PROTEIN KINASE NEKL-3"/>
    <property type="match status" value="1"/>
</dbReference>
<feature type="domain" description="PASTA" evidence="14">
    <location>
        <begin position="398"/>
        <end position="463"/>
    </location>
</feature>
<keyword evidence="3" id="KW-0808">Transferase</keyword>
<dbReference type="CDD" id="cd06577">
    <property type="entry name" value="PASTA_pknB"/>
    <property type="match status" value="4"/>
</dbReference>
<dbReference type="CDD" id="cd14014">
    <property type="entry name" value="STKc_PknB_like"/>
    <property type="match status" value="1"/>
</dbReference>
<keyword evidence="12" id="KW-0472">Membrane</keyword>
<feature type="domain" description="PASTA" evidence="14">
    <location>
        <begin position="533"/>
        <end position="598"/>
    </location>
</feature>
<dbReference type="InterPro" id="IPR000719">
    <property type="entry name" value="Prot_kinase_dom"/>
</dbReference>
<dbReference type="PANTHER" id="PTHR43289">
    <property type="entry name" value="MITOGEN-ACTIVATED PROTEIN KINASE KINASE KINASE 20-RELATED"/>
    <property type="match status" value="1"/>
</dbReference>
<evidence type="ECO:0000256" key="5">
    <source>
        <dbReference type="ARBA" id="ARBA00022741"/>
    </source>
</evidence>
<feature type="region of interest" description="Disordered" evidence="11">
    <location>
        <begin position="565"/>
        <end position="587"/>
    </location>
</feature>
<evidence type="ECO:0000256" key="11">
    <source>
        <dbReference type="SAM" id="MobiDB-lite"/>
    </source>
</evidence>
<dbReference type="EMBL" id="JAAXOW010000001">
    <property type="protein sequence ID" value="NKX92759.1"/>
    <property type="molecule type" value="Genomic_DNA"/>
</dbReference>
<feature type="region of interest" description="Disordered" evidence="11">
    <location>
        <begin position="345"/>
        <end position="364"/>
    </location>
</feature>
<keyword evidence="6 15" id="KW-0418">Kinase</keyword>
<dbReference type="GO" id="GO:0004674">
    <property type="term" value="F:protein serine/threonine kinase activity"/>
    <property type="evidence" value="ECO:0007669"/>
    <property type="project" value="UniProtKB-KW"/>
</dbReference>
<evidence type="ECO:0000256" key="3">
    <source>
        <dbReference type="ARBA" id="ARBA00022679"/>
    </source>
</evidence>
<protein>
    <recommendedName>
        <fullName evidence="1">non-specific serine/threonine protein kinase</fullName>
        <ecNumber evidence="1">2.7.11.1</ecNumber>
    </recommendedName>
</protein>
<dbReference type="GO" id="GO:0005524">
    <property type="term" value="F:ATP binding"/>
    <property type="evidence" value="ECO:0007669"/>
    <property type="project" value="UniProtKB-UniRule"/>
</dbReference>
<keyword evidence="2" id="KW-0723">Serine/threonine-protein kinase</keyword>
<comment type="caution">
    <text evidence="15">The sequence shown here is derived from an EMBL/GenBank/DDBJ whole genome shotgun (WGS) entry which is preliminary data.</text>
</comment>
<evidence type="ECO:0000256" key="12">
    <source>
        <dbReference type="SAM" id="Phobius"/>
    </source>
</evidence>
<feature type="domain" description="PASTA" evidence="14">
    <location>
        <begin position="464"/>
        <end position="532"/>
    </location>
</feature>
<evidence type="ECO:0000256" key="10">
    <source>
        <dbReference type="PROSITE-ProRule" id="PRU10141"/>
    </source>
</evidence>
<comment type="catalytic activity">
    <reaction evidence="9">
        <text>L-seryl-[protein] + ATP = O-phospho-L-seryl-[protein] + ADP + H(+)</text>
        <dbReference type="Rhea" id="RHEA:17989"/>
        <dbReference type="Rhea" id="RHEA-COMP:9863"/>
        <dbReference type="Rhea" id="RHEA-COMP:11604"/>
        <dbReference type="ChEBI" id="CHEBI:15378"/>
        <dbReference type="ChEBI" id="CHEBI:29999"/>
        <dbReference type="ChEBI" id="CHEBI:30616"/>
        <dbReference type="ChEBI" id="CHEBI:83421"/>
        <dbReference type="ChEBI" id="CHEBI:456216"/>
        <dbReference type="EC" id="2.7.11.1"/>
    </reaction>
</comment>
<dbReference type="AlphaFoldDB" id="A0A9X5FEI4"/>
<dbReference type="InterPro" id="IPR005543">
    <property type="entry name" value="PASTA_dom"/>
</dbReference>
<accession>A0A9X5FEI4</accession>
<evidence type="ECO:0000313" key="15">
    <source>
        <dbReference type="EMBL" id="NKX92759.1"/>
    </source>
</evidence>
<keyword evidence="12" id="KW-0812">Transmembrane</keyword>
<dbReference type="PROSITE" id="PS51178">
    <property type="entry name" value="PASTA"/>
    <property type="match status" value="4"/>
</dbReference>
<organism evidence="15 16">
    <name type="scientific">Sanguibacter hominis ATCC BAA-789</name>
    <dbReference type="NCBI Taxonomy" id="1312740"/>
    <lineage>
        <taxon>Bacteria</taxon>
        <taxon>Bacillati</taxon>
        <taxon>Actinomycetota</taxon>
        <taxon>Actinomycetes</taxon>
        <taxon>Micrococcales</taxon>
        <taxon>Sanguibacteraceae</taxon>
        <taxon>Sanguibacter</taxon>
    </lineage>
</organism>
<feature type="region of interest" description="Disordered" evidence="11">
    <location>
        <begin position="667"/>
        <end position="695"/>
    </location>
</feature>
<dbReference type="SMART" id="SM00740">
    <property type="entry name" value="PASTA"/>
    <property type="match status" value="4"/>
</dbReference>
<dbReference type="InterPro" id="IPR008271">
    <property type="entry name" value="Ser/Thr_kinase_AS"/>
</dbReference>
<dbReference type="EC" id="2.7.11.1" evidence="1"/>
<dbReference type="FunFam" id="1.10.510.10:FF:000021">
    <property type="entry name" value="Serine/threonine protein kinase"/>
    <property type="match status" value="1"/>
</dbReference>
<feature type="region of interest" description="Disordered" evidence="11">
    <location>
        <begin position="494"/>
        <end position="517"/>
    </location>
</feature>
<dbReference type="SUPFAM" id="SSF56112">
    <property type="entry name" value="Protein kinase-like (PK-like)"/>
    <property type="match status" value="1"/>
</dbReference>
<dbReference type="Gene3D" id="1.10.510.10">
    <property type="entry name" value="Transferase(Phosphotransferase) domain 1"/>
    <property type="match status" value="1"/>
</dbReference>
<evidence type="ECO:0000256" key="6">
    <source>
        <dbReference type="ARBA" id="ARBA00022777"/>
    </source>
</evidence>
<keyword evidence="4" id="KW-0677">Repeat</keyword>
<keyword evidence="5 10" id="KW-0547">Nucleotide-binding</keyword>
<keyword evidence="7 10" id="KW-0067">ATP-binding</keyword>
<dbReference type="Gene3D" id="3.30.200.20">
    <property type="entry name" value="Phosphorylase Kinase, domain 1"/>
    <property type="match status" value="1"/>
</dbReference>
<feature type="transmembrane region" description="Helical" evidence="12">
    <location>
        <begin position="372"/>
        <end position="393"/>
    </location>
</feature>
<dbReference type="NCBIfam" id="NF033483">
    <property type="entry name" value="PknB_PASTA_kin"/>
    <property type="match status" value="1"/>
</dbReference>
<sequence>MAHDAPRILAGRYEVGELIGRGGMAEVHIGHDARLGRTVAIKILRSDLARDPSFQARFRREAQSAAALNHPAIVAVYDTGEETYTEPSGAVSHVPFIVMEYVEGHTVRDILRDGHAVPIDEAVEIVSGVLSALEYSHQAGIVHRDIKPANVMLTPTGAVKVMDFGIARAVADSAATMTQTQAVIGTAQYLSPEQARGESVDARSDLYSTGCLLFELLTGRPPFTGDSPVAVAYQHVREAPQRPSAIAGDVPEVLDRIALKALAKEREARYSTAAEFRSDLESAQHGGRVQAGPLGTVMAAAAASALPPLGEPTTQVMGGTDAATQAFAPVGAAVPVAATTSGWEPTGLVAPAEPRPGNGAVADKDSRKRKTLLWTLITVAVVAVVAILAILFLPQDDDVKTVAVPTLTGMNAEEATAALTAFDLKIKKGTEASSVEEGIFTRSDPDAGAQVAPGSTVSVWFSSGPDAAQIPDVSGLDQDSARAKLTAAGFQIATSTESESGGQIDKDRVTRTDPAAGETLPKDTVVKIYLSDGTVEIPKLVGMTVDEAKAKIKEVAGTKISVDTRTQPDTAEPGTVIDQSPSAGPVQHGQTITLTIAEEIPPAQLTIPSNLVGMTEAEARSALRAAGFPDVTIEAESSSEFVAGLVMGVSPRGGTTVDEGTVITLFVSKGPGPAPTNTDSPPPAGEPTGEGDPQQ</sequence>
<name>A0A9X5FEI4_9MICO</name>
<dbReference type="RefSeq" id="WP_168446760.1">
    <property type="nucleotide sequence ID" value="NZ_JAAXOW010000001.1"/>
</dbReference>
<feature type="domain" description="Protein kinase" evidence="13">
    <location>
        <begin position="13"/>
        <end position="281"/>
    </location>
</feature>
<evidence type="ECO:0000259" key="14">
    <source>
        <dbReference type="PROSITE" id="PS51178"/>
    </source>
</evidence>
<comment type="catalytic activity">
    <reaction evidence="8">
        <text>L-threonyl-[protein] + ATP = O-phospho-L-threonyl-[protein] + ADP + H(+)</text>
        <dbReference type="Rhea" id="RHEA:46608"/>
        <dbReference type="Rhea" id="RHEA-COMP:11060"/>
        <dbReference type="Rhea" id="RHEA-COMP:11605"/>
        <dbReference type="ChEBI" id="CHEBI:15378"/>
        <dbReference type="ChEBI" id="CHEBI:30013"/>
        <dbReference type="ChEBI" id="CHEBI:30616"/>
        <dbReference type="ChEBI" id="CHEBI:61977"/>
        <dbReference type="ChEBI" id="CHEBI:456216"/>
        <dbReference type="EC" id="2.7.11.1"/>
    </reaction>
</comment>
<dbReference type="PROSITE" id="PS00107">
    <property type="entry name" value="PROTEIN_KINASE_ATP"/>
    <property type="match status" value="1"/>
</dbReference>
<evidence type="ECO:0000256" key="1">
    <source>
        <dbReference type="ARBA" id="ARBA00012513"/>
    </source>
</evidence>
<dbReference type="InterPro" id="IPR017441">
    <property type="entry name" value="Protein_kinase_ATP_BS"/>
</dbReference>
<dbReference type="PROSITE" id="PS50011">
    <property type="entry name" value="PROTEIN_KINASE_DOM"/>
    <property type="match status" value="1"/>
</dbReference>
<proteinExistence type="predicted"/>
<dbReference type="GO" id="GO:0045717">
    <property type="term" value="P:negative regulation of fatty acid biosynthetic process"/>
    <property type="evidence" value="ECO:0007669"/>
    <property type="project" value="UniProtKB-ARBA"/>
</dbReference>
<dbReference type="Gene3D" id="3.30.10.20">
    <property type="match status" value="4"/>
</dbReference>
<keyword evidence="12" id="KW-1133">Transmembrane helix</keyword>
<evidence type="ECO:0000256" key="9">
    <source>
        <dbReference type="ARBA" id="ARBA00048679"/>
    </source>
</evidence>
<evidence type="ECO:0000256" key="7">
    <source>
        <dbReference type="ARBA" id="ARBA00022840"/>
    </source>
</evidence>
<dbReference type="InterPro" id="IPR011009">
    <property type="entry name" value="Kinase-like_dom_sf"/>
</dbReference>
<dbReference type="Pfam" id="PF00069">
    <property type="entry name" value="Pkinase"/>
    <property type="match status" value="1"/>
</dbReference>
<feature type="binding site" evidence="10">
    <location>
        <position position="42"/>
    </location>
    <ligand>
        <name>ATP</name>
        <dbReference type="ChEBI" id="CHEBI:30616"/>
    </ligand>
</feature>
<dbReference type="FunFam" id="3.30.200.20:FF:000035">
    <property type="entry name" value="Serine/threonine protein kinase Stk1"/>
    <property type="match status" value="1"/>
</dbReference>
<dbReference type="SMART" id="SM00220">
    <property type="entry name" value="S_TKc"/>
    <property type="match status" value="1"/>
</dbReference>
<gene>
    <name evidence="15" type="primary">pknB</name>
    <name evidence="15" type="ORF">HF995_05635</name>
</gene>
<dbReference type="Pfam" id="PF03793">
    <property type="entry name" value="PASTA"/>
    <property type="match status" value="4"/>
</dbReference>